<evidence type="ECO:0000313" key="2">
    <source>
        <dbReference type="EMBL" id="GGF36903.1"/>
    </source>
</evidence>
<sequence>MKQGSENNAVQNVSRPEPGEFKWPDEAVLLAVFGEIRGETASNIHSIPEQLRSYGRFRLQLSE</sequence>
<proteinExistence type="predicted"/>
<dbReference type="AlphaFoldDB" id="A0A917F202"/>
<dbReference type="Proteomes" id="UP000598775">
    <property type="component" value="Unassembled WGS sequence"/>
</dbReference>
<comment type="caution">
    <text evidence="2">The sequence shown here is derived from an EMBL/GenBank/DDBJ whole genome shotgun (WGS) entry which is preliminary data.</text>
</comment>
<feature type="compositionally biased region" description="Polar residues" evidence="1">
    <location>
        <begin position="1"/>
        <end position="14"/>
    </location>
</feature>
<feature type="region of interest" description="Disordered" evidence="1">
    <location>
        <begin position="1"/>
        <end position="21"/>
    </location>
</feature>
<evidence type="ECO:0000256" key="1">
    <source>
        <dbReference type="SAM" id="MobiDB-lite"/>
    </source>
</evidence>
<evidence type="ECO:0000313" key="3">
    <source>
        <dbReference type="Proteomes" id="UP000598775"/>
    </source>
</evidence>
<name>A0A917F202_9MICO</name>
<dbReference type="EMBL" id="BMGP01000006">
    <property type="protein sequence ID" value="GGF36903.1"/>
    <property type="molecule type" value="Genomic_DNA"/>
</dbReference>
<organism evidence="2 3">
    <name type="scientific">Subtercola lobariae</name>
    <dbReference type="NCBI Taxonomy" id="1588641"/>
    <lineage>
        <taxon>Bacteria</taxon>
        <taxon>Bacillati</taxon>
        <taxon>Actinomycetota</taxon>
        <taxon>Actinomycetes</taxon>
        <taxon>Micrococcales</taxon>
        <taxon>Microbacteriaceae</taxon>
        <taxon>Subtercola</taxon>
    </lineage>
</organism>
<gene>
    <name evidence="2" type="ORF">GCM10011399_32320</name>
</gene>
<protein>
    <submittedName>
        <fullName evidence="2">Uncharacterized protein</fullName>
    </submittedName>
</protein>
<reference evidence="2 3" key="1">
    <citation type="journal article" date="2014" name="Int. J. Syst. Evol. Microbiol.">
        <title>Complete genome sequence of Corynebacterium casei LMG S-19264T (=DSM 44701T), isolated from a smear-ripened cheese.</title>
        <authorList>
            <consortium name="US DOE Joint Genome Institute (JGI-PGF)"/>
            <person name="Walter F."/>
            <person name="Albersmeier A."/>
            <person name="Kalinowski J."/>
            <person name="Ruckert C."/>
        </authorList>
    </citation>
    <scope>NUCLEOTIDE SEQUENCE [LARGE SCALE GENOMIC DNA]</scope>
    <source>
        <strain evidence="2 3">CGMCC 1.12976</strain>
    </source>
</reference>
<accession>A0A917F202</accession>
<keyword evidence="3" id="KW-1185">Reference proteome</keyword>